<protein>
    <submittedName>
        <fullName evidence="1">Uncharacterized protein</fullName>
    </submittedName>
</protein>
<organism evidence="1 2">
    <name type="scientific">Duncaniella dubosii</name>
    <dbReference type="NCBI Taxonomy" id="2518971"/>
    <lineage>
        <taxon>Bacteria</taxon>
        <taxon>Pseudomonadati</taxon>
        <taxon>Bacteroidota</taxon>
        <taxon>Bacteroidia</taxon>
        <taxon>Bacteroidales</taxon>
        <taxon>Muribaculaceae</taxon>
        <taxon>Duncaniella</taxon>
    </lineage>
</organism>
<evidence type="ECO:0000313" key="1">
    <source>
        <dbReference type="EMBL" id="QCD42713.1"/>
    </source>
</evidence>
<gene>
    <name evidence="1" type="ORF">E7747_10750</name>
</gene>
<dbReference type="KEGG" id="ddb:E7747_10750"/>
<keyword evidence="2" id="KW-1185">Reference proteome</keyword>
<dbReference type="Proteomes" id="UP000297149">
    <property type="component" value="Chromosome"/>
</dbReference>
<dbReference type="AlphaFoldDB" id="A0A4P7W3X2"/>
<name>A0A4P7W3X2_9BACT</name>
<reference evidence="2" key="1">
    <citation type="submission" date="2019-02" db="EMBL/GenBank/DDBJ databases">
        <title>Isolation and identification of novel species under the genus Muribaculum.</title>
        <authorList>
            <person name="Miyake S."/>
            <person name="Ding Y."/>
            <person name="Low A."/>
            <person name="Soh M."/>
            <person name="Seedorf H."/>
        </authorList>
    </citation>
    <scope>NUCLEOTIDE SEQUENCE [LARGE SCALE GENOMIC DNA]</scope>
    <source>
        <strain evidence="2">H5</strain>
    </source>
</reference>
<accession>A0A4P7W3X2</accession>
<evidence type="ECO:0000313" key="2">
    <source>
        <dbReference type="Proteomes" id="UP000297149"/>
    </source>
</evidence>
<proteinExistence type="predicted"/>
<sequence length="210" mass="24585">MELQERTVKVRQMIETVVKRTINPKWRFTQSGMAALYIQNGLQLLPALFGVSDIDDERIVDYLVYQIYRYRTSIANSSWQYTYLFSQAALEKYRSQFLSADGKAGMNYYINQWLDEAELSRGQLTLMIEKPKPDPLKKMVYLASEEPIKKRFLNTDAGLALCQRSTTGWSPLSEACKQCDNWVECGKMTAKKYPELMRYRKEVYHGRKEK</sequence>
<dbReference type="EMBL" id="CP039396">
    <property type="protein sequence ID" value="QCD42713.1"/>
    <property type="molecule type" value="Genomic_DNA"/>
</dbReference>